<comment type="similarity">
    <text evidence="1">Belongs to the universal stress protein A family.</text>
</comment>
<feature type="domain" description="UspA" evidence="2">
    <location>
        <begin position="10"/>
        <end position="142"/>
    </location>
</feature>
<dbReference type="Pfam" id="PF00582">
    <property type="entry name" value="Usp"/>
    <property type="match status" value="2"/>
</dbReference>
<dbReference type="InterPro" id="IPR014729">
    <property type="entry name" value="Rossmann-like_a/b/a_fold"/>
</dbReference>
<accession>A0ABV3PBJ4</accession>
<dbReference type="CDD" id="cd00293">
    <property type="entry name" value="USP-like"/>
    <property type="match status" value="1"/>
</dbReference>
<reference evidence="3 4" key="1">
    <citation type="submission" date="2024-07" db="EMBL/GenBank/DDBJ databases">
        <authorList>
            <person name="Thanompreechachai J."/>
            <person name="Duangmal K."/>
        </authorList>
    </citation>
    <scope>NUCLEOTIDE SEQUENCE [LARGE SCALE GENOMIC DNA]</scope>
    <source>
        <strain evidence="3 4">KCTC 19886</strain>
    </source>
</reference>
<evidence type="ECO:0000313" key="4">
    <source>
        <dbReference type="Proteomes" id="UP001555826"/>
    </source>
</evidence>
<dbReference type="EMBL" id="JBFNQN010000015">
    <property type="protein sequence ID" value="MEW9267011.1"/>
    <property type="molecule type" value="Genomic_DNA"/>
</dbReference>
<keyword evidence="4" id="KW-1185">Reference proteome</keyword>
<evidence type="ECO:0000259" key="2">
    <source>
        <dbReference type="Pfam" id="PF00582"/>
    </source>
</evidence>
<proteinExistence type="inferred from homology"/>
<dbReference type="InterPro" id="IPR006016">
    <property type="entry name" value="UspA"/>
</dbReference>
<evidence type="ECO:0000256" key="1">
    <source>
        <dbReference type="ARBA" id="ARBA00008791"/>
    </source>
</evidence>
<gene>
    <name evidence="3" type="ORF">AB1207_19855</name>
</gene>
<dbReference type="PANTHER" id="PTHR46268">
    <property type="entry name" value="STRESS RESPONSE PROTEIN NHAX"/>
    <property type="match status" value="1"/>
</dbReference>
<dbReference type="RefSeq" id="WP_367640186.1">
    <property type="nucleotide sequence ID" value="NZ_JBFNQN010000015.1"/>
</dbReference>
<comment type="caution">
    <text evidence="3">The sequence shown here is derived from an EMBL/GenBank/DDBJ whole genome shotgun (WGS) entry which is preliminary data.</text>
</comment>
<dbReference type="Proteomes" id="UP001555826">
    <property type="component" value="Unassembled WGS sequence"/>
</dbReference>
<dbReference type="Gene3D" id="3.40.50.620">
    <property type="entry name" value="HUPs"/>
    <property type="match status" value="2"/>
</dbReference>
<feature type="domain" description="UspA" evidence="2">
    <location>
        <begin position="152"/>
        <end position="283"/>
    </location>
</feature>
<dbReference type="SUPFAM" id="SSF52402">
    <property type="entry name" value="Adenine nucleotide alpha hydrolases-like"/>
    <property type="match status" value="2"/>
</dbReference>
<name>A0ABV3PBJ4_9ACTN</name>
<evidence type="ECO:0000313" key="3">
    <source>
        <dbReference type="EMBL" id="MEW9267011.1"/>
    </source>
</evidence>
<dbReference type="PANTHER" id="PTHR46268:SF27">
    <property type="entry name" value="UNIVERSAL STRESS PROTEIN RV2623"/>
    <property type="match status" value="1"/>
</dbReference>
<sequence>MTTTEGPRYVVAYDGGDRGRDALRWSAVLARSLGVGLDVVVVVRSDDPFSGVYPPVGDVTGVITEQARGWADEALAAIGPGVDARADVRTAGSVAEGLLDAATETGAAAVVVGADGGVNPLGVGSVARALLHASPVPVLLVPRRETPERVDHLYVAVGTRPGAAAVLAEAWQAAARNGLPLHVVNLVEVDRAASDTAAGADPDAVTRVQALVEDVRSRSAAVPVSVEMGRGRTMAEAVGSIDWAAGGLLIVGSSRLAQGRQTFLGPTAARILRHVPVPVVVVPRSTSVSTSGGAA</sequence>
<protein>
    <submittedName>
        <fullName evidence="3">Universal stress protein</fullName>
    </submittedName>
</protein>
<organism evidence="3 4">
    <name type="scientific">Kineococcus endophyticus</name>
    <dbReference type="NCBI Taxonomy" id="1181883"/>
    <lineage>
        <taxon>Bacteria</taxon>
        <taxon>Bacillati</taxon>
        <taxon>Actinomycetota</taxon>
        <taxon>Actinomycetes</taxon>
        <taxon>Kineosporiales</taxon>
        <taxon>Kineosporiaceae</taxon>
        <taxon>Kineococcus</taxon>
    </lineage>
</organism>